<dbReference type="AlphaFoldDB" id="A0AAV8RYW9"/>
<name>A0AAV8RYW9_ENSVE</name>
<organism evidence="2 3">
    <name type="scientific">Ensete ventricosum</name>
    <name type="common">Abyssinian banana</name>
    <name type="synonym">Musa ensete</name>
    <dbReference type="NCBI Taxonomy" id="4639"/>
    <lineage>
        <taxon>Eukaryota</taxon>
        <taxon>Viridiplantae</taxon>
        <taxon>Streptophyta</taxon>
        <taxon>Embryophyta</taxon>
        <taxon>Tracheophyta</taxon>
        <taxon>Spermatophyta</taxon>
        <taxon>Magnoliopsida</taxon>
        <taxon>Liliopsida</taxon>
        <taxon>Zingiberales</taxon>
        <taxon>Musaceae</taxon>
        <taxon>Ensete</taxon>
    </lineage>
</organism>
<reference evidence="2 3" key="1">
    <citation type="submission" date="2022-12" db="EMBL/GenBank/DDBJ databases">
        <title>Chromosome-scale assembly of the Ensete ventricosum genome.</title>
        <authorList>
            <person name="Dussert Y."/>
            <person name="Stocks J."/>
            <person name="Wendawek A."/>
            <person name="Woldeyes F."/>
            <person name="Nichols R.A."/>
            <person name="Borrell J.S."/>
        </authorList>
    </citation>
    <scope>NUCLEOTIDE SEQUENCE [LARGE SCALE GENOMIC DNA]</scope>
    <source>
        <strain evidence="3">cv. Maze</strain>
        <tissue evidence="2">Seeds</tissue>
    </source>
</reference>
<feature type="compositionally biased region" description="Basic and acidic residues" evidence="1">
    <location>
        <begin position="87"/>
        <end position="99"/>
    </location>
</feature>
<feature type="region of interest" description="Disordered" evidence="1">
    <location>
        <begin position="62"/>
        <end position="106"/>
    </location>
</feature>
<comment type="caution">
    <text evidence="2">The sequence shown here is derived from an EMBL/GenBank/DDBJ whole genome shotgun (WGS) entry which is preliminary data.</text>
</comment>
<feature type="compositionally biased region" description="Basic residues" evidence="1">
    <location>
        <begin position="189"/>
        <end position="198"/>
    </location>
</feature>
<protein>
    <submittedName>
        <fullName evidence="2">Uncharacterized protein</fullName>
    </submittedName>
</protein>
<sequence length="204" mass="23026">MGKRPATEAKQVQREIDADVTCPFCLHHGAQSKRGRKVQSKRSAVFTCPFCARDKSVIGNRSKKPKLGEAEISASGNQEPCVSSPRPYDEIKEENESRRVKGSPRRAWMECASGDQEPCVSLPGQSDEIKVKEIRLLPHSHFYRLRGKRFPRRAPLVYDPSNQEPHVSSARPPDEMSTENESLQILPSLRRHPRKGTPRRASFA</sequence>
<evidence type="ECO:0000256" key="1">
    <source>
        <dbReference type="SAM" id="MobiDB-lite"/>
    </source>
</evidence>
<evidence type="ECO:0000313" key="2">
    <source>
        <dbReference type="EMBL" id="KAJ8512303.1"/>
    </source>
</evidence>
<feature type="region of interest" description="Disordered" evidence="1">
    <location>
        <begin position="154"/>
        <end position="204"/>
    </location>
</feature>
<dbReference type="Proteomes" id="UP001222027">
    <property type="component" value="Unassembled WGS sequence"/>
</dbReference>
<proteinExistence type="predicted"/>
<evidence type="ECO:0000313" key="3">
    <source>
        <dbReference type="Proteomes" id="UP001222027"/>
    </source>
</evidence>
<gene>
    <name evidence="2" type="ORF">OPV22_002737</name>
</gene>
<dbReference type="EMBL" id="JAQQAF010000001">
    <property type="protein sequence ID" value="KAJ8512303.1"/>
    <property type="molecule type" value="Genomic_DNA"/>
</dbReference>
<keyword evidence="3" id="KW-1185">Reference proteome</keyword>
<accession>A0AAV8RYW9</accession>